<dbReference type="GO" id="GO:0005886">
    <property type="term" value="C:plasma membrane"/>
    <property type="evidence" value="ECO:0007669"/>
    <property type="project" value="UniProtKB-SubCell"/>
</dbReference>
<dbReference type="PANTHER" id="PTHR30574:SF1">
    <property type="entry name" value="SULPHUR TRANSPORT DOMAIN-CONTAINING PROTEIN"/>
    <property type="match status" value="1"/>
</dbReference>
<accession>F0JF26</accession>
<keyword evidence="3" id="KW-1003">Cell membrane</keyword>
<dbReference type="EMBL" id="CP003220">
    <property type="protein sequence ID" value="EGB14827.1"/>
    <property type="molecule type" value="Genomic_DNA"/>
</dbReference>
<organism evidence="10 11">
    <name type="scientific">Pseudodesulfovibrio mercurii</name>
    <dbReference type="NCBI Taxonomy" id="641491"/>
    <lineage>
        <taxon>Bacteria</taxon>
        <taxon>Pseudomonadati</taxon>
        <taxon>Thermodesulfobacteriota</taxon>
        <taxon>Desulfovibrionia</taxon>
        <taxon>Desulfovibrionales</taxon>
        <taxon>Desulfovibrionaceae</taxon>
    </lineage>
</organism>
<evidence type="ECO:0000256" key="8">
    <source>
        <dbReference type="ARBA" id="ARBA00035655"/>
    </source>
</evidence>
<dbReference type="KEGG" id="ddn:DND132_1620"/>
<comment type="subcellular location">
    <subcellularLocation>
        <location evidence="1">Cell inner membrane</location>
        <topology evidence="1">Multi-pass membrane protein</topology>
    </subcellularLocation>
</comment>
<dbReference type="Pfam" id="PF04143">
    <property type="entry name" value="Sulf_transp"/>
    <property type="match status" value="1"/>
</dbReference>
<evidence type="ECO:0000256" key="2">
    <source>
        <dbReference type="ARBA" id="ARBA00022448"/>
    </source>
</evidence>
<proteinExistence type="inferred from homology"/>
<feature type="transmembrane region" description="Helical" evidence="9">
    <location>
        <begin position="72"/>
        <end position="91"/>
    </location>
</feature>
<evidence type="ECO:0000256" key="3">
    <source>
        <dbReference type="ARBA" id="ARBA00022475"/>
    </source>
</evidence>
<keyword evidence="11" id="KW-1185">Reference proteome</keyword>
<keyword evidence="5 9" id="KW-0812">Transmembrane</keyword>
<keyword evidence="4" id="KW-0997">Cell inner membrane</keyword>
<evidence type="ECO:0000256" key="5">
    <source>
        <dbReference type="ARBA" id="ARBA00022692"/>
    </source>
</evidence>
<sequence precursor="true">MKTIDKGMNPYLAGALTGVLLALSVLLVGKYFGASTSYVRSVGLVEMTLAPQHVQATDYFMKYFGKNNGIDWQWLFVLGIFFGSYLSANFSGSYAWNSLPDRWQARYGARPGLRFVLAFVGGTVALFGARMAGGCPSGHGLSGMAQLTISGTLAMIAFFAGGAVAARLLYGGK</sequence>
<dbReference type="Proteomes" id="UP000007845">
    <property type="component" value="Chromosome"/>
</dbReference>
<dbReference type="eggNOG" id="COG2391">
    <property type="taxonomic scope" value="Bacteria"/>
</dbReference>
<dbReference type="RefSeq" id="WP_014322255.1">
    <property type="nucleotide sequence ID" value="NC_016803.1"/>
</dbReference>
<dbReference type="AlphaFoldDB" id="F0JF26"/>
<evidence type="ECO:0000256" key="6">
    <source>
        <dbReference type="ARBA" id="ARBA00022989"/>
    </source>
</evidence>
<dbReference type="PANTHER" id="PTHR30574">
    <property type="entry name" value="INNER MEMBRANE PROTEIN YEDE"/>
    <property type="match status" value="1"/>
</dbReference>
<keyword evidence="6 9" id="KW-1133">Transmembrane helix</keyword>
<evidence type="ECO:0000256" key="4">
    <source>
        <dbReference type="ARBA" id="ARBA00022519"/>
    </source>
</evidence>
<dbReference type="OrthoDB" id="9814020at2"/>
<dbReference type="HOGENOM" id="CLU_041737_1_1_7"/>
<evidence type="ECO:0000256" key="1">
    <source>
        <dbReference type="ARBA" id="ARBA00004429"/>
    </source>
</evidence>
<feature type="transmembrane region" description="Helical" evidence="9">
    <location>
        <begin position="144"/>
        <end position="170"/>
    </location>
</feature>
<keyword evidence="7 9" id="KW-0472">Membrane</keyword>
<evidence type="ECO:0000313" key="10">
    <source>
        <dbReference type="EMBL" id="EGB14827.1"/>
    </source>
</evidence>
<dbReference type="InterPro" id="IPR007272">
    <property type="entry name" value="Sulf_transp_TsuA/YedE"/>
</dbReference>
<name>F0JF26_9BACT</name>
<evidence type="ECO:0000313" key="11">
    <source>
        <dbReference type="Proteomes" id="UP000007845"/>
    </source>
</evidence>
<feature type="transmembrane region" description="Helical" evidence="9">
    <location>
        <begin position="12"/>
        <end position="32"/>
    </location>
</feature>
<dbReference type="STRING" id="641491.DND132_1620"/>
<comment type="similarity">
    <text evidence="8">Belongs to the TsuA/YedE (TC 9.B.102) family.</text>
</comment>
<feature type="transmembrane region" description="Helical" evidence="9">
    <location>
        <begin position="112"/>
        <end position="132"/>
    </location>
</feature>
<reference evidence="10 11" key="1">
    <citation type="journal article" date="2011" name="J. Bacteriol.">
        <title>Genome sequence of the mercury-methylating strain Desulfovibrio desulfuricans ND132.</title>
        <authorList>
            <person name="Brown S.D."/>
            <person name="Gilmour C.C."/>
            <person name="Kucken A.M."/>
            <person name="Wall J.D."/>
            <person name="Elias D.A."/>
            <person name="Brandt C.C."/>
            <person name="Podar M."/>
            <person name="Chertkov O."/>
            <person name="Held B."/>
            <person name="Bruce D.C."/>
            <person name="Detter J.C."/>
            <person name="Tapia R."/>
            <person name="Han C.S."/>
            <person name="Goodwin L.A."/>
            <person name="Cheng J.F."/>
            <person name="Pitluck S."/>
            <person name="Woyke T."/>
            <person name="Mikhailova N."/>
            <person name="Ivanova N.N."/>
            <person name="Han J."/>
            <person name="Lucas S."/>
            <person name="Lapidus A.L."/>
            <person name="Land M.L."/>
            <person name="Hauser L.J."/>
            <person name="Palumbo A.V."/>
        </authorList>
    </citation>
    <scope>NUCLEOTIDE SEQUENCE [LARGE SCALE GENOMIC DNA]</scope>
    <source>
        <strain evidence="10 11">ND132</strain>
    </source>
</reference>
<protein>
    <submittedName>
        <fullName evidence="10">Uncharacterized protein</fullName>
    </submittedName>
</protein>
<evidence type="ECO:0000256" key="9">
    <source>
        <dbReference type="SAM" id="Phobius"/>
    </source>
</evidence>
<keyword evidence="2" id="KW-0813">Transport</keyword>
<gene>
    <name evidence="10" type="ORF">DND132_1620</name>
</gene>
<evidence type="ECO:0000256" key="7">
    <source>
        <dbReference type="ARBA" id="ARBA00023136"/>
    </source>
</evidence>